<evidence type="ECO:0000256" key="1">
    <source>
        <dbReference type="SAM" id="MobiDB-lite"/>
    </source>
</evidence>
<gene>
    <name evidence="3" type="ORF">Msi02_77070</name>
</gene>
<keyword evidence="4" id="KW-1185">Reference proteome</keyword>
<dbReference type="Proteomes" id="UP000660454">
    <property type="component" value="Unassembled WGS sequence"/>
</dbReference>
<feature type="region of interest" description="Disordered" evidence="1">
    <location>
        <begin position="84"/>
        <end position="149"/>
    </location>
</feature>
<dbReference type="EMBL" id="BOOF01000062">
    <property type="protein sequence ID" value="GIH66890.1"/>
    <property type="molecule type" value="Genomic_DNA"/>
</dbReference>
<accession>A0ABQ4GZP1</accession>
<proteinExistence type="predicted"/>
<dbReference type="RefSeq" id="WP_204052660.1">
    <property type="nucleotide sequence ID" value="NZ_BOOF01000062.1"/>
</dbReference>
<name>A0ABQ4GZP1_9ACTN</name>
<protein>
    <recommendedName>
        <fullName evidence="5">HNH endonuclease</fullName>
    </recommendedName>
</protein>
<feature type="signal peptide" evidence="2">
    <location>
        <begin position="1"/>
        <end position="28"/>
    </location>
</feature>
<feature type="compositionally biased region" description="Pro residues" evidence="1">
    <location>
        <begin position="99"/>
        <end position="117"/>
    </location>
</feature>
<organism evidence="3 4">
    <name type="scientific">Microbispora siamensis</name>
    <dbReference type="NCBI Taxonomy" id="564413"/>
    <lineage>
        <taxon>Bacteria</taxon>
        <taxon>Bacillati</taxon>
        <taxon>Actinomycetota</taxon>
        <taxon>Actinomycetes</taxon>
        <taxon>Streptosporangiales</taxon>
        <taxon>Streptosporangiaceae</taxon>
        <taxon>Microbispora</taxon>
    </lineage>
</organism>
<evidence type="ECO:0000313" key="4">
    <source>
        <dbReference type="Proteomes" id="UP000660454"/>
    </source>
</evidence>
<evidence type="ECO:0000313" key="3">
    <source>
        <dbReference type="EMBL" id="GIH66890.1"/>
    </source>
</evidence>
<comment type="caution">
    <text evidence="3">The sequence shown here is derived from an EMBL/GenBank/DDBJ whole genome shotgun (WGS) entry which is preliminary data.</text>
</comment>
<sequence>MRIRSLLIALCAVLASAGLLVVPFAAEAASAGASSASAGCYRQVGDHWECVTPGAFCPAAAHGRNGTSEDGDSYRCVQDGSSWRWKPAGSSGGSAPEPTAKPTPKPTPTSKPTPTPKPTATSKPTGAKCSRSYLPLPDPKCQPGARNPAVTQETIKSTICAPGYSRKVAPPASYTNALRVTQIAQYGYADRKPSHYKEDHLIPLSLGGSPKSVKNLWPQPVLAGKGKTPADKDAVELTLWRAVCHGEVSLAKAQQAVAKNWRTAVRRLGL</sequence>
<feature type="chain" id="PRO_5045709366" description="HNH endonuclease" evidence="2">
    <location>
        <begin position="29"/>
        <end position="270"/>
    </location>
</feature>
<reference evidence="3 4" key="1">
    <citation type="submission" date="2021-01" db="EMBL/GenBank/DDBJ databases">
        <title>Whole genome shotgun sequence of Microbispora siamensis NBRC 104113.</title>
        <authorList>
            <person name="Komaki H."/>
            <person name="Tamura T."/>
        </authorList>
    </citation>
    <scope>NUCLEOTIDE SEQUENCE [LARGE SCALE GENOMIC DNA]</scope>
    <source>
        <strain evidence="3 4">NBRC 104113</strain>
    </source>
</reference>
<keyword evidence="2" id="KW-0732">Signal</keyword>
<evidence type="ECO:0000256" key="2">
    <source>
        <dbReference type="SAM" id="SignalP"/>
    </source>
</evidence>
<evidence type="ECO:0008006" key="5">
    <source>
        <dbReference type="Google" id="ProtNLM"/>
    </source>
</evidence>